<sequence>MNKKILISAFLMILLSIWLVNAIVSVKYITPDDGFYLIKGGGVTGNISFEINASPSSLSGSLQNATLWTNISGTWSANYTNYTAQAINTAIIYRFHHNGTNIFSRDLTDGLVFVWNVIVYDNITIFPSESVAMDTEGYGMVFDNHTNTTGDGLCVNPGTDCNYSIRVRGSKGFLANSPVNSIFAVKNSTGEMITGACNMTNLATGQFYCNQTIQVWNGTATQAKQTLTTSVVTANYSIVLNARFAGANRTVYVEDAPTITLNLPLDNGYDSDGTVPINITVVGDGDTYQCLIYSNDTGSWVQEAGAFTATNNTDKLTSKVFTEGNVVWNARCAESLNSNIYGWATSNRTVTIDKTDPSVTLNFPLNLTYQDNRTLYFNATVTDSNIANCNIYFNSTSTNWNASNYNETITSMSSGVRFNFSQKLFDSDYNIIWGVSCNDSAGRIGWSSNYTVSMDSFYPAMRNNSNYTSTAANCKGITMEFISTEAVNLSFRYGLTSISETWETIETDFAINQTVTLTFNESYDTTFYANVTICDRAGNCNGTGTTYEEMLIESPIGLCTEWSYWSIYDSRISLVNLSDDSGADFVYWWNNSGQSWTSYSSASTGQGPYNLKIGDVVHFYESTNTTYFRNVTGSPDYFRNVTAGHIYFGLYDSYSLGNISHILFRNSTGGNRTINESDYYGADNAGGLEFQIDDLAGFNNTNQEYVSSIFTWDWNNLTAIGTGPKNGIDTLWAYFPFNLTINFTTNGNIRGNWT</sequence>
<protein>
    <submittedName>
        <fullName evidence="1">Uncharacterized protein</fullName>
    </submittedName>
</protein>
<reference evidence="1" key="1">
    <citation type="journal article" date="2015" name="Nature">
        <title>Complex archaea that bridge the gap between prokaryotes and eukaryotes.</title>
        <authorList>
            <person name="Spang A."/>
            <person name="Saw J.H."/>
            <person name="Jorgensen S.L."/>
            <person name="Zaremba-Niedzwiedzka K."/>
            <person name="Martijn J."/>
            <person name="Lind A.E."/>
            <person name="van Eijk R."/>
            <person name="Schleper C."/>
            <person name="Guy L."/>
            <person name="Ettema T.J."/>
        </authorList>
    </citation>
    <scope>NUCLEOTIDE SEQUENCE</scope>
</reference>
<dbReference type="AlphaFoldDB" id="A0A0F9UJS6"/>
<comment type="caution">
    <text evidence="1">The sequence shown here is derived from an EMBL/GenBank/DDBJ whole genome shotgun (WGS) entry which is preliminary data.</text>
</comment>
<name>A0A0F9UJS6_9ZZZZ</name>
<organism evidence="1">
    <name type="scientific">marine sediment metagenome</name>
    <dbReference type="NCBI Taxonomy" id="412755"/>
    <lineage>
        <taxon>unclassified sequences</taxon>
        <taxon>metagenomes</taxon>
        <taxon>ecological metagenomes</taxon>
    </lineage>
</organism>
<dbReference type="EMBL" id="LAZR01000955">
    <property type="protein sequence ID" value="KKN53828.1"/>
    <property type="molecule type" value="Genomic_DNA"/>
</dbReference>
<evidence type="ECO:0000313" key="1">
    <source>
        <dbReference type="EMBL" id="KKN53828.1"/>
    </source>
</evidence>
<accession>A0A0F9UJS6</accession>
<proteinExistence type="predicted"/>
<gene>
    <name evidence="1" type="ORF">LCGC14_0598540</name>
</gene>